<keyword evidence="2" id="KW-1185">Reference proteome</keyword>
<reference evidence="1 2" key="1">
    <citation type="journal article" date="2019" name="Commun. Biol.">
        <title>The bagworm genome reveals a unique fibroin gene that provides high tensile strength.</title>
        <authorList>
            <person name="Kono N."/>
            <person name="Nakamura H."/>
            <person name="Ohtoshi R."/>
            <person name="Tomita M."/>
            <person name="Numata K."/>
            <person name="Arakawa K."/>
        </authorList>
    </citation>
    <scope>NUCLEOTIDE SEQUENCE [LARGE SCALE GENOMIC DNA]</scope>
</reference>
<name>A0A4C1SZC2_EUMVA</name>
<evidence type="ECO:0000313" key="1">
    <source>
        <dbReference type="EMBL" id="GBP06620.1"/>
    </source>
</evidence>
<comment type="caution">
    <text evidence="1">The sequence shown here is derived from an EMBL/GenBank/DDBJ whole genome shotgun (WGS) entry which is preliminary data.</text>
</comment>
<protein>
    <submittedName>
        <fullName evidence="1">Uncharacterized protein</fullName>
    </submittedName>
</protein>
<accession>A0A4C1SZC2</accession>
<proteinExistence type="predicted"/>
<evidence type="ECO:0000313" key="2">
    <source>
        <dbReference type="Proteomes" id="UP000299102"/>
    </source>
</evidence>
<organism evidence="1 2">
    <name type="scientific">Eumeta variegata</name>
    <name type="common">Bagworm moth</name>
    <name type="synonym">Eumeta japonica</name>
    <dbReference type="NCBI Taxonomy" id="151549"/>
    <lineage>
        <taxon>Eukaryota</taxon>
        <taxon>Metazoa</taxon>
        <taxon>Ecdysozoa</taxon>
        <taxon>Arthropoda</taxon>
        <taxon>Hexapoda</taxon>
        <taxon>Insecta</taxon>
        <taxon>Pterygota</taxon>
        <taxon>Neoptera</taxon>
        <taxon>Endopterygota</taxon>
        <taxon>Lepidoptera</taxon>
        <taxon>Glossata</taxon>
        <taxon>Ditrysia</taxon>
        <taxon>Tineoidea</taxon>
        <taxon>Psychidae</taxon>
        <taxon>Oiketicinae</taxon>
        <taxon>Eumeta</taxon>
    </lineage>
</organism>
<gene>
    <name evidence="1" type="ORF">EVAR_72569_1</name>
</gene>
<dbReference type="Proteomes" id="UP000299102">
    <property type="component" value="Unassembled WGS sequence"/>
</dbReference>
<sequence>MRGDRGYHDTICVIGPERIRSLLKEVAQRSATAASNTDKRPFIAIDNHAVSSLALHERLYANWGTGG</sequence>
<dbReference type="AlphaFoldDB" id="A0A4C1SZC2"/>
<dbReference type="EMBL" id="BGZK01004064">
    <property type="protein sequence ID" value="GBP06620.1"/>
    <property type="molecule type" value="Genomic_DNA"/>
</dbReference>